<evidence type="ECO:0000313" key="1">
    <source>
        <dbReference type="EMBL" id="EGP90767.1"/>
    </source>
</evidence>
<dbReference type="AlphaFoldDB" id="F9X2J5"/>
<name>F9X2J5_ZYMTI</name>
<keyword evidence="2" id="KW-1185">Reference proteome</keyword>
<organism evidence="1 2">
    <name type="scientific">Zymoseptoria tritici (strain CBS 115943 / IPO323)</name>
    <name type="common">Speckled leaf blotch fungus</name>
    <name type="synonym">Septoria tritici</name>
    <dbReference type="NCBI Taxonomy" id="336722"/>
    <lineage>
        <taxon>Eukaryota</taxon>
        <taxon>Fungi</taxon>
        <taxon>Dikarya</taxon>
        <taxon>Ascomycota</taxon>
        <taxon>Pezizomycotina</taxon>
        <taxon>Dothideomycetes</taxon>
        <taxon>Dothideomycetidae</taxon>
        <taxon>Mycosphaerellales</taxon>
        <taxon>Mycosphaerellaceae</taxon>
        <taxon>Zymoseptoria</taxon>
    </lineage>
</organism>
<proteinExistence type="predicted"/>
<reference evidence="1 2" key="1">
    <citation type="journal article" date="2011" name="PLoS Genet.">
        <title>Finished genome of the fungal wheat pathogen Mycosphaerella graminicola reveals dispensome structure, chromosome plasticity, and stealth pathogenesis.</title>
        <authorList>
            <person name="Goodwin S.B."/>
            <person name="Ben M'barek S."/>
            <person name="Dhillon B."/>
            <person name="Wittenberg A.H.J."/>
            <person name="Crane C.F."/>
            <person name="Hane J.K."/>
            <person name="Foster A.J."/>
            <person name="Van der Lee T.A.J."/>
            <person name="Grimwood J."/>
            <person name="Aerts A."/>
            <person name="Antoniw J."/>
            <person name="Bailey A."/>
            <person name="Bluhm B."/>
            <person name="Bowler J."/>
            <person name="Bristow J."/>
            <person name="van der Burgt A."/>
            <person name="Canto-Canche B."/>
            <person name="Churchill A.C.L."/>
            <person name="Conde-Ferraez L."/>
            <person name="Cools H.J."/>
            <person name="Coutinho P.M."/>
            <person name="Csukai M."/>
            <person name="Dehal P."/>
            <person name="De Wit P."/>
            <person name="Donzelli B."/>
            <person name="van de Geest H.C."/>
            <person name="van Ham R.C.H.J."/>
            <person name="Hammond-Kosack K.E."/>
            <person name="Henrissat B."/>
            <person name="Kilian A."/>
            <person name="Kobayashi A.K."/>
            <person name="Koopmann E."/>
            <person name="Kourmpetis Y."/>
            <person name="Kuzniar A."/>
            <person name="Lindquist E."/>
            <person name="Lombard V."/>
            <person name="Maliepaard C."/>
            <person name="Martins N."/>
            <person name="Mehrabi R."/>
            <person name="Nap J.P.H."/>
            <person name="Ponomarenko A."/>
            <person name="Rudd J.J."/>
            <person name="Salamov A."/>
            <person name="Schmutz J."/>
            <person name="Schouten H.J."/>
            <person name="Shapiro H."/>
            <person name="Stergiopoulos I."/>
            <person name="Torriani S.F.F."/>
            <person name="Tu H."/>
            <person name="de Vries R.P."/>
            <person name="Waalwijk C."/>
            <person name="Ware S.B."/>
            <person name="Wiebenga A."/>
            <person name="Zwiers L.-H."/>
            <person name="Oliver R.P."/>
            <person name="Grigoriev I.V."/>
            <person name="Kema G.H.J."/>
        </authorList>
    </citation>
    <scope>NUCLEOTIDE SEQUENCE [LARGE SCALE GENOMIC DNA]</scope>
    <source>
        <strain evidence="2">CBS 115943 / IPO323</strain>
    </source>
</reference>
<dbReference type="RefSeq" id="XP_003855791.1">
    <property type="nucleotide sequence ID" value="XM_003855743.1"/>
</dbReference>
<gene>
    <name evidence="1" type="ORF">MYCGRDRAFT_103019</name>
</gene>
<sequence>MALTKKWLSLRVEQSLKSIQYLGKSAIPFRRPCQQSDRYRHTSYFHWQLLLHDLLDKT</sequence>
<dbReference type="Proteomes" id="UP000008062">
    <property type="component" value="Chromosome 2"/>
</dbReference>
<evidence type="ECO:0000313" key="2">
    <source>
        <dbReference type="Proteomes" id="UP000008062"/>
    </source>
</evidence>
<protein>
    <submittedName>
        <fullName evidence="1">Uncharacterized protein</fullName>
    </submittedName>
</protein>
<dbReference type="EMBL" id="CM001197">
    <property type="protein sequence ID" value="EGP90767.1"/>
    <property type="molecule type" value="Genomic_DNA"/>
</dbReference>
<dbReference type="HOGENOM" id="CLU_2980864_0_0_1"/>
<accession>F9X2J5</accession>
<dbReference type="GeneID" id="13403731"/>
<dbReference type="KEGG" id="ztr:MYCGRDRAFT_103019"/>
<dbReference type="InParanoid" id="F9X2J5"/>